<evidence type="ECO:0000256" key="1">
    <source>
        <dbReference type="ARBA" id="ARBA00022679"/>
    </source>
</evidence>
<protein>
    <recommendedName>
        <fullName evidence="10">RING-type E3 ubiquitin transferase</fullName>
    </recommendedName>
</protein>
<dbReference type="GO" id="GO:0008270">
    <property type="term" value="F:zinc ion binding"/>
    <property type="evidence" value="ECO:0007669"/>
    <property type="project" value="UniProtKB-KW"/>
</dbReference>
<keyword evidence="4 5" id="KW-0862">Zinc</keyword>
<dbReference type="InterPro" id="IPR018957">
    <property type="entry name" value="Znf_C3HC4_RING-type"/>
</dbReference>
<dbReference type="SMART" id="SM00356">
    <property type="entry name" value="ZnF_C3H1"/>
    <property type="match status" value="3"/>
</dbReference>
<dbReference type="PROSITE" id="PS50103">
    <property type="entry name" value="ZF_C3H1"/>
    <property type="match status" value="3"/>
</dbReference>
<dbReference type="GO" id="GO:0000209">
    <property type="term" value="P:protein polyubiquitination"/>
    <property type="evidence" value="ECO:0007669"/>
    <property type="project" value="InterPro"/>
</dbReference>
<dbReference type="PANTHER" id="PTHR11224:SF10">
    <property type="entry name" value="IP09428P-RELATED"/>
    <property type="match status" value="1"/>
</dbReference>
<dbReference type="EMBL" id="MU150267">
    <property type="protein sequence ID" value="KAF9462972.1"/>
    <property type="molecule type" value="Genomic_DNA"/>
</dbReference>
<feature type="domain" description="RING-type" evidence="6">
    <location>
        <begin position="88"/>
        <end position="137"/>
    </location>
</feature>
<dbReference type="PROSITE" id="PS00518">
    <property type="entry name" value="ZF_RING_1"/>
    <property type="match status" value="1"/>
</dbReference>
<keyword evidence="2 5" id="KW-0479">Metal-binding</keyword>
<evidence type="ECO:0000259" key="6">
    <source>
        <dbReference type="PROSITE" id="PS50089"/>
    </source>
</evidence>
<accession>A0A9P5Y687</accession>
<evidence type="ECO:0000256" key="2">
    <source>
        <dbReference type="ARBA" id="ARBA00022723"/>
    </source>
</evidence>
<name>A0A9P5Y687_9AGAR</name>
<feature type="domain" description="C3H1-type" evidence="7">
    <location>
        <begin position="51"/>
        <end position="78"/>
    </location>
</feature>
<dbReference type="AlphaFoldDB" id="A0A9P5Y687"/>
<sequence length="229" mass="26467">MNQNRPVTSKARGICRYYNHPRGCYAGDRCKFLHADPAQYHEESKPLLTPYDQSKRCRFYVKGFCKRGEKCWFVHGVRLEDGSEREDCSICFEKPANYGLLSGCSHIFCISCIRQWREVKTSFGELSENVKKCPMCRTTSQFIIPSSKFWKEGDSGKANAIEMYKESMSRIPCKYFQMSKTKDPARPACPFGKDCFYQHLNEDGTNYSFPDGIDESMKVSTLPLLPFPW</sequence>
<dbReference type="Pfam" id="PF00097">
    <property type="entry name" value="zf-C3HC4"/>
    <property type="match status" value="1"/>
</dbReference>
<evidence type="ECO:0008006" key="10">
    <source>
        <dbReference type="Google" id="ProtNLM"/>
    </source>
</evidence>
<dbReference type="GO" id="GO:0061630">
    <property type="term" value="F:ubiquitin protein ligase activity"/>
    <property type="evidence" value="ECO:0007669"/>
    <property type="project" value="InterPro"/>
</dbReference>
<evidence type="ECO:0000313" key="8">
    <source>
        <dbReference type="EMBL" id="KAF9462972.1"/>
    </source>
</evidence>
<keyword evidence="1" id="KW-0808">Transferase</keyword>
<gene>
    <name evidence="8" type="ORF">BDZ94DRAFT_1193837</name>
</gene>
<reference evidence="8" key="1">
    <citation type="submission" date="2020-11" db="EMBL/GenBank/DDBJ databases">
        <authorList>
            <consortium name="DOE Joint Genome Institute"/>
            <person name="Ahrendt S."/>
            <person name="Riley R."/>
            <person name="Andreopoulos W."/>
            <person name="Labutti K."/>
            <person name="Pangilinan J."/>
            <person name="Ruiz-Duenas F.J."/>
            <person name="Barrasa J.M."/>
            <person name="Sanchez-Garcia M."/>
            <person name="Camarero S."/>
            <person name="Miyauchi S."/>
            <person name="Serrano A."/>
            <person name="Linde D."/>
            <person name="Babiker R."/>
            <person name="Drula E."/>
            <person name="Ayuso-Fernandez I."/>
            <person name="Pacheco R."/>
            <person name="Padilla G."/>
            <person name="Ferreira P."/>
            <person name="Barriuso J."/>
            <person name="Kellner H."/>
            <person name="Castanera R."/>
            <person name="Alfaro M."/>
            <person name="Ramirez L."/>
            <person name="Pisabarro A.G."/>
            <person name="Kuo A."/>
            <person name="Tritt A."/>
            <person name="Lipzen A."/>
            <person name="He G."/>
            <person name="Yan M."/>
            <person name="Ng V."/>
            <person name="Cullen D."/>
            <person name="Martin F."/>
            <person name="Rosso M.-N."/>
            <person name="Henrissat B."/>
            <person name="Hibbett D."/>
            <person name="Martinez A.T."/>
            <person name="Grigoriev I.V."/>
        </authorList>
    </citation>
    <scope>NUCLEOTIDE SEQUENCE</scope>
    <source>
        <strain evidence="8">CBS 247.69</strain>
    </source>
</reference>
<evidence type="ECO:0000256" key="4">
    <source>
        <dbReference type="ARBA" id="ARBA00022833"/>
    </source>
</evidence>
<dbReference type="Gene3D" id="3.30.1370.210">
    <property type="match status" value="1"/>
</dbReference>
<dbReference type="PANTHER" id="PTHR11224">
    <property type="entry name" value="MAKORIN-RELATED"/>
    <property type="match status" value="1"/>
</dbReference>
<proteinExistence type="predicted"/>
<dbReference type="Gene3D" id="3.30.40.10">
    <property type="entry name" value="Zinc/RING finger domain, C3HC4 (zinc finger)"/>
    <property type="match status" value="1"/>
</dbReference>
<dbReference type="InterPro" id="IPR013083">
    <property type="entry name" value="Znf_RING/FYVE/PHD"/>
</dbReference>
<feature type="zinc finger region" description="C3H1-type" evidence="5">
    <location>
        <begin position="51"/>
        <end position="78"/>
    </location>
</feature>
<keyword evidence="9" id="KW-1185">Reference proteome</keyword>
<dbReference type="Pfam" id="PF00642">
    <property type="entry name" value="zf-CCCH"/>
    <property type="match status" value="1"/>
</dbReference>
<dbReference type="SMART" id="SM00184">
    <property type="entry name" value="RING"/>
    <property type="match status" value="1"/>
</dbReference>
<dbReference type="InterPro" id="IPR036855">
    <property type="entry name" value="Znf_CCCH_sf"/>
</dbReference>
<feature type="zinc finger region" description="C3H1-type" evidence="5">
    <location>
        <begin position="9"/>
        <end position="37"/>
    </location>
</feature>
<dbReference type="InterPro" id="IPR045072">
    <property type="entry name" value="MKRN-like"/>
</dbReference>
<evidence type="ECO:0000256" key="3">
    <source>
        <dbReference type="ARBA" id="ARBA00022771"/>
    </source>
</evidence>
<dbReference type="InterPro" id="IPR017907">
    <property type="entry name" value="Znf_RING_CS"/>
</dbReference>
<feature type="zinc finger region" description="C3H1-type" evidence="5">
    <location>
        <begin position="167"/>
        <end position="202"/>
    </location>
</feature>
<feature type="domain" description="C3H1-type" evidence="7">
    <location>
        <begin position="9"/>
        <end position="37"/>
    </location>
</feature>
<evidence type="ECO:0000313" key="9">
    <source>
        <dbReference type="Proteomes" id="UP000807353"/>
    </source>
</evidence>
<keyword evidence="3 5" id="KW-0863">Zinc-finger</keyword>
<dbReference type="InterPro" id="IPR000571">
    <property type="entry name" value="Znf_CCCH"/>
</dbReference>
<evidence type="ECO:0000259" key="7">
    <source>
        <dbReference type="PROSITE" id="PS50103"/>
    </source>
</evidence>
<dbReference type="Proteomes" id="UP000807353">
    <property type="component" value="Unassembled WGS sequence"/>
</dbReference>
<dbReference type="PROSITE" id="PS50089">
    <property type="entry name" value="ZF_RING_2"/>
    <property type="match status" value="1"/>
</dbReference>
<dbReference type="SUPFAM" id="SSF90229">
    <property type="entry name" value="CCCH zinc finger"/>
    <property type="match status" value="2"/>
</dbReference>
<organism evidence="8 9">
    <name type="scientific">Collybia nuda</name>
    <dbReference type="NCBI Taxonomy" id="64659"/>
    <lineage>
        <taxon>Eukaryota</taxon>
        <taxon>Fungi</taxon>
        <taxon>Dikarya</taxon>
        <taxon>Basidiomycota</taxon>
        <taxon>Agaricomycotina</taxon>
        <taxon>Agaricomycetes</taxon>
        <taxon>Agaricomycetidae</taxon>
        <taxon>Agaricales</taxon>
        <taxon>Tricholomatineae</taxon>
        <taxon>Clitocybaceae</taxon>
        <taxon>Collybia</taxon>
    </lineage>
</organism>
<dbReference type="OrthoDB" id="250836at2759"/>
<feature type="domain" description="C3H1-type" evidence="7">
    <location>
        <begin position="167"/>
        <end position="202"/>
    </location>
</feature>
<dbReference type="Pfam" id="PF14608">
    <property type="entry name" value="zf-CCCH_2"/>
    <property type="match status" value="2"/>
</dbReference>
<comment type="caution">
    <text evidence="8">The sequence shown here is derived from an EMBL/GenBank/DDBJ whole genome shotgun (WGS) entry which is preliminary data.</text>
</comment>
<dbReference type="InterPro" id="IPR001841">
    <property type="entry name" value="Znf_RING"/>
</dbReference>
<evidence type="ECO:0000256" key="5">
    <source>
        <dbReference type="PROSITE-ProRule" id="PRU00723"/>
    </source>
</evidence>
<dbReference type="SUPFAM" id="SSF57850">
    <property type="entry name" value="RING/U-box"/>
    <property type="match status" value="1"/>
</dbReference>